<evidence type="ECO:0000313" key="5">
    <source>
        <dbReference type="EMBL" id="TCK05189.1"/>
    </source>
</evidence>
<gene>
    <name evidence="5" type="ORF">CLV27_0611</name>
</gene>
<feature type="domain" description="Thil AANH" evidence="3">
    <location>
        <begin position="4"/>
        <end position="142"/>
    </location>
</feature>
<evidence type="ECO:0000256" key="2">
    <source>
        <dbReference type="ARBA" id="ARBA00022840"/>
    </source>
</evidence>
<proteinExistence type="predicted"/>
<protein>
    <submittedName>
        <fullName evidence="5">Uncharacterized protein DUF814</fullName>
    </submittedName>
</protein>
<evidence type="ECO:0000259" key="4">
    <source>
        <dbReference type="Pfam" id="PF18297"/>
    </source>
</evidence>
<organism evidence="5 6">
    <name type="scientific">Phorcysia thermohydrogeniphila</name>
    <dbReference type="NCBI Taxonomy" id="936138"/>
    <lineage>
        <taxon>Bacteria</taxon>
        <taxon>Pseudomonadati</taxon>
        <taxon>Aquificota</taxon>
        <taxon>Aquificia</taxon>
        <taxon>Desulfurobacteriales</taxon>
        <taxon>Desulfurobacteriaceae</taxon>
        <taxon>Phorcysia</taxon>
    </lineage>
</organism>
<dbReference type="GO" id="GO:0004810">
    <property type="term" value="F:CCA tRNA nucleotidyltransferase activity"/>
    <property type="evidence" value="ECO:0007669"/>
    <property type="project" value="InterPro"/>
</dbReference>
<dbReference type="InterPro" id="IPR020536">
    <property type="entry name" value="ThiI_AANH"/>
</dbReference>
<dbReference type="InterPro" id="IPR014729">
    <property type="entry name" value="Rossmann-like_a/b/a_fold"/>
</dbReference>
<reference evidence="5 6" key="1">
    <citation type="submission" date="2019-03" db="EMBL/GenBank/DDBJ databases">
        <title>Genomic Encyclopedia of Archaeal and Bacterial Type Strains, Phase II (KMG-II): from individual species to whole genera.</title>
        <authorList>
            <person name="Goeker M."/>
        </authorList>
    </citation>
    <scope>NUCLEOTIDE SEQUENCE [LARGE SCALE GENOMIC DNA]</scope>
    <source>
        <strain evidence="5 6">DSM 24425</strain>
    </source>
</reference>
<name>A0A4R1GH66_9BACT</name>
<dbReference type="Gene3D" id="3.40.50.620">
    <property type="entry name" value="HUPs"/>
    <property type="match status" value="1"/>
</dbReference>
<keyword evidence="6" id="KW-1185">Reference proteome</keyword>
<dbReference type="Pfam" id="PF18297">
    <property type="entry name" value="NFACT-R_2"/>
    <property type="match status" value="1"/>
</dbReference>
<dbReference type="InterPro" id="IPR059101">
    <property type="entry name" value="NFACT-R_2"/>
</dbReference>
<sequence>MERKAYLLFSGGLDSIIAAKLLQKLGFKVVGVHVTSPFFEKEPEKLKELAEKLGIELKIIEAGDDYLEMLKNPVYGYGKNVNPCIDCKAYMLRKLKEIAGDEGVIATGEVLGQRPMSQHMQAFRSIEKLSGLKGRILRPLSGKLLPPTIYEEQGIVSKEELLDLKGRSRKRYPEILRNLGIDIDNLPTPAGGCLLTEPSFAVKVRDLMEHGELTWENVRLLKIGRHFRLGDCKLVVGRNAVENATIRKILSDKDYLITVPGIPSPDALLRCKGEPERDVLRIAAGIVARYSDAKNEPKVEVAVYRNGKLIERLEVEPIRDTTPYSVTHKGS</sequence>
<dbReference type="OrthoDB" id="9781887at2"/>
<evidence type="ECO:0000259" key="3">
    <source>
        <dbReference type="Pfam" id="PF02568"/>
    </source>
</evidence>
<keyword evidence="1" id="KW-0547">Nucleotide-binding</keyword>
<dbReference type="Pfam" id="PF02568">
    <property type="entry name" value="ThiI"/>
    <property type="match status" value="1"/>
</dbReference>
<keyword evidence="2" id="KW-0067">ATP-binding</keyword>
<dbReference type="Proteomes" id="UP000295777">
    <property type="component" value="Unassembled WGS sequence"/>
</dbReference>
<dbReference type="SUPFAM" id="SSF52402">
    <property type="entry name" value="Adenine nucleotide alpha hydrolases-like"/>
    <property type="match status" value="1"/>
</dbReference>
<comment type="caution">
    <text evidence="5">The sequence shown here is derived from an EMBL/GenBank/DDBJ whole genome shotgun (WGS) entry which is preliminary data.</text>
</comment>
<dbReference type="RefSeq" id="WP_132525691.1">
    <property type="nucleotide sequence ID" value="NZ_SMFV01000002.1"/>
</dbReference>
<dbReference type="AlphaFoldDB" id="A0A4R1GH66"/>
<evidence type="ECO:0000256" key="1">
    <source>
        <dbReference type="ARBA" id="ARBA00022741"/>
    </source>
</evidence>
<dbReference type="EMBL" id="SMFV01000002">
    <property type="protein sequence ID" value="TCK05189.1"/>
    <property type="molecule type" value="Genomic_DNA"/>
</dbReference>
<evidence type="ECO:0000313" key="6">
    <source>
        <dbReference type="Proteomes" id="UP000295777"/>
    </source>
</evidence>
<dbReference type="PANTHER" id="PTHR11933:SF6">
    <property type="entry name" value="THIL AANH DOMAIN-CONTAINING PROTEIN"/>
    <property type="match status" value="1"/>
</dbReference>
<dbReference type="GO" id="GO:0005524">
    <property type="term" value="F:ATP binding"/>
    <property type="evidence" value="ECO:0007669"/>
    <property type="project" value="UniProtKB-KW"/>
</dbReference>
<accession>A0A4R1GH66</accession>
<dbReference type="PANTHER" id="PTHR11933">
    <property type="entry name" value="TRNA 5-METHYLAMINOMETHYL-2-THIOURIDYLATE -METHYLTRANSFERASE"/>
    <property type="match status" value="1"/>
</dbReference>
<feature type="domain" description="NFACT protein RNA binding" evidence="4">
    <location>
        <begin position="224"/>
        <end position="320"/>
    </location>
</feature>